<evidence type="ECO:0000259" key="4">
    <source>
        <dbReference type="Pfam" id="PF00135"/>
    </source>
</evidence>
<dbReference type="PANTHER" id="PTHR43918:SF4">
    <property type="entry name" value="CARBOXYLIC ESTER HYDROLASE"/>
    <property type="match status" value="1"/>
</dbReference>
<evidence type="ECO:0000313" key="6">
    <source>
        <dbReference type="Proteomes" id="UP000178912"/>
    </source>
</evidence>
<proteinExistence type="inferred from homology"/>
<keyword evidence="2" id="KW-0378">Hydrolase</keyword>
<dbReference type="InterPro" id="IPR050654">
    <property type="entry name" value="AChE-related_enzymes"/>
</dbReference>
<feature type="domain" description="Carboxylesterase type B" evidence="4">
    <location>
        <begin position="36"/>
        <end position="367"/>
    </location>
</feature>
<dbReference type="EMBL" id="FJUX01000004">
    <property type="protein sequence ID" value="CZS90106.1"/>
    <property type="molecule type" value="Genomic_DNA"/>
</dbReference>
<evidence type="ECO:0000256" key="1">
    <source>
        <dbReference type="ARBA" id="ARBA00005964"/>
    </source>
</evidence>
<dbReference type="SUPFAM" id="SSF53474">
    <property type="entry name" value="alpha/beta-Hydrolases"/>
    <property type="match status" value="1"/>
</dbReference>
<dbReference type="InterPro" id="IPR002018">
    <property type="entry name" value="CarbesteraseB"/>
</dbReference>
<feature type="signal peptide" evidence="3">
    <location>
        <begin position="1"/>
        <end position="24"/>
    </location>
</feature>
<dbReference type="Proteomes" id="UP000178912">
    <property type="component" value="Unassembled WGS sequence"/>
</dbReference>
<dbReference type="InterPro" id="IPR029058">
    <property type="entry name" value="AB_hydrolase_fold"/>
</dbReference>
<dbReference type="PANTHER" id="PTHR43918">
    <property type="entry name" value="ACETYLCHOLINESTERASE"/>
    <property type="match status" value="1"/>
</dbReference>
<dbReference type="Gene3D" id="3.40.50.1820">
    <property type="entry name" value="alpha/beta hydrolase"/>
    <property type="match status" value="1"/>
</dbReference>
<dbReference type="Pfam" id="PF00135">
    <property type="entry name" value="COesterase"/>
    <property type="match status" value="1"/>
</dbReference>
<dbReference type="GO" id="GO:0052689">
    <property type="term" value="F:carboxylic ester hydrolase activity"/>
    <property type="evidence" value="ECO:0007669"/>
    <property type="project" value="TreeGrafter"/>
</dbReference>
<protein>
    <submittedName>
        <fullName evidence="5">Related to acetylcholinesterase</fullName>
    </submittedName>
</protein>
<gene>
    <name evidence="5" type="ORF">RAG0_01252</name>
</gene>
<feature type="chain" id="PRO_5009445324" evidence="3">
    <location>
        <begin position="25"/>
        <end position="552"/>
    </location>
</feature>
<evidence type="ECO:0000256" key="3">
    <source>
        <dbReference type="SAM" id="SignalP"/>
    </source>
</evidence>
<organism evidence="5 6">
    <name type="scientific">Rhynchosporium agropyri</name>
    <dbReference type="NCBI Taxonomy" id="914238"/>
    <lineage>
        <taxon>Eukaryota</taxon>
        <taxon>Fungi</taxon>
        <taxon>Dikarya</taxon>
        <taxon>Ascomycota</taxon>
        <taxon>Pezizomycotina</taxon>
        <taxon>Leotiomycetes</taxon>
        <taxon>Helotiales</taxon>
        <taxon>Ploettnerulaceae</taxon>
        <taxon>Rhynchosporium</taxon>
    </lineage>
</organism>
<evidence type="ECO:0000313" key="5">
    <source>
        <dbReference type="EMBL" id="CZS90106.1"/>
    </source>
</evidence>
<dbReference type="OrthoDB" id="408631at2759"/>
<accession>A0A1E1JW40</accession>
<sequence length="552" mass="59398">MAPFSTLKFFYAFTFVNLAWTTTATHSEGVSWSIGQTVHTSSGSVQGHASKNAPSVSEYLGIPYAKPPVGNLRWATPQNLNSPSANIRGSAFGYSCPSNGATSFAAKLPGLFKQNLTGSAIQLLDSLIGQTGDAFNEDCLTLNVWTKPQSGEKKKAVLLWIHGGSFNTGTSNIRAYNGYHLADTQDIIIVSINYRLNIFGFPGAPGITNNFGLLDQRLAIEWTRDNIHSFGGDPKRITLTGESARAGSVDFYSFAWAKDPIVNGLILQSGTANPASSNASVANWLAASTLLGCNSTSAAISVLACMRSKDQDLLLKTIAALPTFGPAVDNVIVFSDNIARALAGNFIRKPMLIGHNDNEIGLFRILFLALGQTLSDSSWTLQNLFPFNCGAALRAKTSSAKVTTWRYRYSGDFPNLALSSSPPSGAWHGAEIPMVFGTDLEVQNVTGRTAAQEQIGAYMQGAWAAYVKDPEDGLKRYGWPKYDPKSKTLIRLGFENRTSMNLASPADYDFSCPWIFTLGQALLNSASPQTAIDVLASLTRPVAQQVLALFEA</sequence>
<name>A0A1E1JW40_9HELO</name>
<dbReference type="AlphaFoldDB" id="A0A1E1JW40"/>
<keyword evidence="6" id="KW-1185">Reference proteome</keyword>
<reference evidence="6" key="1">
    <citation type="submission" date="2016-03" db="EMBL/GenBank/DDBJ databases">
        <authorList>
            <person name="Guldener U."/>
        </authorList>
    </citation>
    <scope>NUCLEOTIDE SEQUENCE [LARGE SCALE GENOMIC DNA]</scope>
    <source>
        <strain evidence="6">04CH-RAC-A.6.1</strain>
    </source>
</reference>
<evidence type="ECO:0000256" key="2">
    <source>
        <dbReference type="ARBA" id="ARBA00022801"/>
    </source>
</evidence>
<keyword evidence="3" id="KW-0732">Signal</keyword>
<comment type="similarity">
    <text evidence="1">Belongs to the type-B carboxylesterase/lipase family.</text>
</comment>